<organism evidence="2 3">
    <name type="scientific">Necator americanus</name>
    <name type="common">Human hookworm</name>
    <dbReference type="NCBI Taxonomy" id="51031"/>
    <lineage>
        <taxon>Eukaryota</taxon>
        <taxon>Metazoa</taxon>
        <taxon>Ecdysozoa</taxon>
        <taxon>Nematoda</taxon>
        <taxon>Chromadorea</taxon>
        <taxon>Rhabditida</taxon>
        <taxon>Rhabditina</taxon>
        <taxon>Rhabditomorpha</taxon>
        <taxon>Strongyloidea</taxon>
        <taxon>Ancylostomatidae</taxon>
        <taxon>Bunostominae</taxon>
        <taxon>Necator</taxon>
    </lineage>
</organism>
<name>A0ABR1BQ86_NECAM</name>
<accession>A0ABR1BQ86</accession>
<protein>
    <submittedName>
        <fullName evidence="2">Uncharacterized protein</fullName>
    </submittedName>
</protein>
<proteinExistence type="predicted"/>
<reference evidence="2 3" key="1">
    <citation type="submission" date="2023-08" db="EMBL/GenBank/DDBJ databases">
        <title>A Necator americanus chromosomal reference genome.</title>
        <authorList>
            <person name="Ilik V."/>
            <person name="Petrzelkova K.J."/>
            <person name="Pardy F."/>
            <person name="Fuh T."/>
            <person name="Niatou-Singa F.S."/>
            <person name="Gouil Q."/>
            <person name="Baker L."/>
            <person name="Ritchie M.E."/>
            <person name="Jex A.R."/>
            <person name="Gazzola D."/>
            <person name="Li H."/>
            <person name="Toshio Fujiwara R."/>
            <person name="Zhan B."/>
            <person name="Aroian R.V."/>
            <person name="Pafco B."/>
            <person name="Schwarz E.M."/>
        </authorList>
    </citation>
    <scope>NUCLEOTIDE SEQUENCE [LARGE SCALE GENOMIC DNA]</scope>
    <source>
        <strain evidence="2 3">Aroian</strain>
        <tissue evidence="2">Whole animal</tissue>
    </source>
</reference>
<dbReference type="EMBL" id="JAVFWL010000001">
    <property type="protein sequence ID" value="KAK6727936.1"/>
    <property type="molecule type" value="Genomic_DNA"/>
</dbReference>
<evidence type="ECO:0000256" key="1">
    <source>
        <dbReference type="SAM" id="SignalP"/>
    </source>
</evidence>
<sequence length="221" mass="24793">MASSAVFAIVILYDLSATSLSEKHYDLHRCRGMDYLDSNIKKPLEKAIKAQVKAKLLSYDCLLEQAAGANFIKSKQHLSWDSIRPPVLRDAEEQRYEEVMNAGPLLGTERISNFVGTAVEQWKDYLAKLDLECDIDKSTYIEIIPIKEAWTPIECHFAMISLAVLPLLIFLPLSLSAPKATVDLCKVKDPLFPEKKGPLLEAIREAKNEKTELVGFIANLT</sequence>
<keyword evidence="1" id="KW-0732">Signal</keyword>
<feature type="signal peptide" evidence="1">
    <location>
        <begin position="1"/>
        <end position="21"/>
    </location>
</feature>
<dbReference type="Proteomes" id="UP001303046">
    <property type="component" value="Unassembled WGS sequence"/>
</dbReference>
<dbReference type="InterPro" id="IPR035109">
    <property type="entry name" value="ASPR"/>
</dbReference>
<dbReference type="Pfam" id="PF17641">
    <property type="entry name" value="ASPRs"/>
    <property type="match status" value="1"/>
</dbReference>
<evidence type="ECO:0000313" key="2">
    <source>
        <dbReference type="EMBL" id="KAK6727936.1"/>
    </source>
</evidence>
<evidence type="ECO:0000313" key="3">
    <source>
        <dbReference type="Proteomes" id="UP001303046"/>
    </source>
</evidence>
<gene>
    <name evidence="2" type="primary">Necator_chrI.g1664</name>
    <name evidence="2" type="ORF">RB195_005538</name>
</gene>
<keyword evidence="3" id="KW-1185">Reference proteome</keyword>
<feature type="chain" id="PRO_5047285302" evidence="1">
    <location>
        <begin position="22"/>
        <end position="221"/>
    </location>
</feature>
<comment type="caution">
    <text evidence="2">The sequence shown here is derived from an EMBL/GenBank/DDBJ whole genome shotgun (WGS) entry which is preliminary data.</text>
</comment>